<comment type="caution">
    <text evidence="7">Lacks conserved residue(s) required for the propagation of feature annotation.</text>
</comment>
<dbReference type="Gene3D" id="3.65.10.10">
    <property type="entry name" value="Enolpyruvate transferase domain"/>
    <property type="match status" value="2"/>
</dbReference>
<dbReference type="NCBIfam" id="TIGR01356">
    <property type="entry name" value="aroA"/>
    <property type="match status" value="1"/>
</dbReference>
<feature type="binding site" evidence="7">
    <location>
        <position position="23"/>
    </location>
    <ligand>
        <name>3-phosphoshikimate</name>
        <dbReference type="ChEBI" id="CHEBI:145989"/>
    </ligand>
</feature>
<feature type="binding site" evidence="7">
    <location>
        <position position="168"/>
    </location>
    <ligand>
        <name>3-phosphoshikimate</name>
        <dbReference type="ChEBI" id="CHEBI:145989"/>
    </ligand>
</feature>
<comment type="subunit">
    <text evidence="7">Monomer.</text>
</comment>
<feature type="binding site" evidence="7">
    <location>
        <position position="340"/>
    </location>
    <ligand>
        <name>3-phosphoshikimate</name>
        <dbReference type="ChEBI" id="CHEBI:145989"/>
    </ligand>
</feature>
<dbReference type="PIRSF" id="PIRSF000505">
    <property type="entry name" value="EPSPS"/>
    <property type="match status" value="1"/>
</dbReference>
<dbReference type="Proteomes" id="UP001162734">
    <property type="component" value="Chromosome"/>
</dbReference>
<evidence type="ECO:0000256" key="6">
    <source>
        <dbReference type="ARBA" id="ARBA00044633"/>
    </source>
</evidence>
<feature type="binding site" evidence="7">
    <location>
        <position position="93"/>
    </location>
    <ligand>
        <name>phosphoenolpyruvate</name>
        <dbReference type="ChEBI" id="CHEBI:58702"/>
    </ligand>
</feature>
<dbReference type="SUPFAM" id="SSF55205">
    <property type="entry name" value="EPT/RTPC-like"/>
    <property type="match status" value="1"/>
</dbReference>
<dbReference type="Pfam" id="PF00275">
    <property type="entry name" value="EPSP_synthase"/>
    <property type="match status" value="1"/>
</dbReference>
<organism evidence="9 10">
    <name type="scientific">Anaeromyxobacter paludicola</name>
    <dbReference type="NCBI Taxonomy" id="2918171"/>
    <lineage>
        <taxon>Bacteria</taxon>
        <taxon>Pseudomonadati</taxon>
        <taxon>Myxococcota</taxon>
        <taxon>Myxococcia</taxon>
        <taxon>Myxococcales</taxon>
        <taxon>Cystobacterineae</taxon>
        <taxon>Anaeromyxobacteraceae</taxon>
        <taxon>Anaeromyxobacter</taxon>
    </lineage>
</organism>
<gene>
    <name evidence="7 9" type="primary">aroA</name>
    <name evidence="9" type="ORF">AMPC_26670</name>
</gene>
<keyword evidence="10" id="KW-1185">Reference proteome</keyword>
<dbReference type="EMBL" id="AP025592">
    <property type="protein sequence ID" value="BDG09554.1"/>
    <property type="molecule type" value="Genomic_DNA"/>
</dbReference>
<evidence type="ECO:0000256" key="5">
    <source>
        <dbReference type="ARBA" id="ARBA00023141"/>
    </source>
</evidence>
<dbReference type="PROSITE" id="PS00885">
    <property type="entry name" value="EPSP_SYNTHASE_2"/>
    <property type="match status" value="1"/>
</dbReference>
<protein>
    <recommendedName>
        <fullName evidence="7">3-phosphoshikimate 1-carboxyvinyltransferase</fullName>
        <ecNumber evidence="7">2.5.1.19</ecNumber>
    </recommendedName>
    <alternativeName>
        <fullName evidence="7">5-enolpyruvylshikimate-3-phosphate synthase</fullName>
        <shortName evidence="7">EPSP synthase</shortName>
        <shortName evidence="7">EPSPS</shortName>
    </alternativeName>
</protein>
<comment type="catalytic activity">
    <reaction evidence="6">
        <text>3-phosphoshikimate + phosphoenolpyruvate = 5-O-(1-carboxyvinyl)-3-phosphoshikimate + phosphate</text>
        <dbReference type="Rhea" id="RHEA:21256"/>
        <dbReference type="ChEBI" id="CHEBI:43474"/>
        <dbReference type="ChEBI" id="CHEBI:57701"/>
        <dbReference type="ChEBI" id="CHEBI:58702"/>
        <dbReference type="ChEBI" id="CHEBI:145989"/>
        <dbReference type="EC" id="2.5.1.19"/>
    </reaction>
    <physiologicalReaction direction="left-to-right" evidence="6">
        <dbReference type="Rhea" id="RHEA:21257"/>
    </physiologicalReaction>
</comment>
<dbReference type="PROSITE" id="PS00104">
    <property type="entry name" value="EPSP_SYNTHASE_1"/>
    <property type="match status" value="1"/>
</dbReference>
<name>A0ABM7XCE7_9BACT</name>
<dbReference type="InterPro" id="IPR023193">
    <property type="entry name" value="EPSP_synthase_CS"/>
</dbReference>
<feature type="binding site" evidence="7">
    <location>
        <position position="344"/>
    </location>
    <ligand>
        <name>phosphoenolpyruvate</name>
        <dbReference type="ChEBI" id="CHEBI:58702"/>
    </ligand>
</feature>
<evidence type="ECO:0000313" key="10">
    <source>
        <dbReference type="Proteomes" id="UP001162734"/>
    </source>
</evidence>
<dbReference type="InterPro" id="IPR036968">
    <property type="entry name" value="Enolpyruvate_Tfrase_sf"/>
</dbReference>
<evidence type="ECO:0000313" key="9">
    <source>
        <dbReference type="EMBL" id="BDG09554.1"/>
    </source>
</evidence>
<proteinExistence type="inferred from homology"/>
<comment type="subcellular location">
    <subcellularLocation>
        <location evidence="7">Cytoplasm</location>
    </subcellularLocation>
</comment>
<dbReference type="EC" id="2.5.1.19" evidence="7"/>
<accession>A0ABM7XCE7</accession>
<evidence type="ECO:0000256" key="3">
    <source>
        <dbReference type="ARBA" id="ARBA00022605"/>
    </source>
</evidence>
<keyword evidence="5 7" id="KW-0057">Aromatic amino acid biosynthesis</keyword>
<feature type="binding site" evidence="7">
    <location>
        <position position="121"/>
    </location>
    <ligand>
        <name>phosphoenolpyruvate</name>
        <dbReference type="ChEBI" id="CHEBI:58702"/>
    </ligand>
</feature>
<dbReference type="CDD" id="cd01556">
    <property type="entry name" value="EPSP_synthase"/>
    <property type="match status" value="1"/>
</dbReference>
<keyword evidence="4 7" id="KW-0808">Transferase</keyword>
<dbReference type="InterPro" id="IPR013792">
    <property type="entry name" value="RNA3'P_cycl/enolpyr_Trfase_a/b"/>
</dbReference>
<comment type="similarity">
    <text evidence="2 7">Belongs to the EPSP synthase family.</text>
</comment>
<feature type="binding site" evidence="7">
    <location>
        <position position="28"/>
    </location>
    <ligand>
        <name>3-phosphoshikimate</name>
        <dbReference type="ChEBI" id="CHEBI:145989"/>
    </ligand>
</feature>
<evidence type="ECO:0000256" key="2">
    <source>
        <dbReference type="ARBA" id="ARBA00009948"/>
    </source>
</evidence>
<keyword evidence="3 7" id="KW-0028">Amino-acid biosynthesis</keyword>
<feature type="binding site" evidence="7">
    <location>
        <position position="23"/>
    </location>
    <ligand>
        <name>phosphoenolpyruvate</name>
        <dbReference type="ChEBI" id="CHEBI:58702"/>
    </ligand>
</feature>
<feature type="binding site" evidence="7">
    <location>
        <position position="386"/>
    </location>
    <ligand>
        <name>phosphoenolpyruvate</name>
        <dbReference type="ChEBI" id="CHEBI:58702"/>
    </ligand>
</feature>
<dbReference type="InterPro" id="IPR006264">
    <property type="entry name" value="EPSP_synthase"/>
</dbReference>
<dbReference type="PANTHER" id="PTHR21090">
    <property type="entry name" value="AROM/DEHYDROQUINATE SYNTHASE"/>
    <property type="match status" value="1"/>
</dbReference>
<comment type="function">
    <text evidence="7">Catalyzes the transfer of the enolpyruvyl moiety of phosphoenolpyruvate (PEP) to the 5-hydroxyl of shikimate-3-phosphate (S3P) to produce enolpyruvyl shikimate-3-phosphate and inorganic phosphate.</text>
</comment>
<dbReference type="HAMAP" id="MF_00210">
    <property type="entry name" value="EPSP_synth"/>
    <property type="match status" value="1"/>
</dbReference>
<comment type="pathway">
    <text evidence="1 7">Metabolic intermediate biosynthesis; chorismate biosynthesis; chorismate from D-erythrose 4-phosphate and phosphoenolpyruvate: step 6/7.</text>
</comment>
<dbReference type="InterPro" id="IPR001986">
    <property type="entry name" value="Enolpyruvate_Tfrase_dom"/>
</dbReference>
<dbReference type="RefSeq" id="WP_248341831.1">
    <property type="nucleotide sequence ID" value="NZ_AP025592.1"/>
</dbReference>
<evidence type="ECO:0000259" key="8">
    <source>
        <dbReference type="Pfam" id="PF00275"/>
    </source>
</evidence>
<dbReference type="PANTHER" id="PTHR21090:SF5">
    <property type="entry name" value="PENTAFUNCTIONAL AROM POLYPEPTIDE"/>
    <property type="match status" value="1"/>
</dbReference>
<feature type="binding site" evidence="7">
    <location>
        <position position="24"/>
    </location>
    <ligand>
        <name>3-phosphoshikimate</name>
        <dbReference type="ChEBI" id="CHEBI:145989"/>
    </ligand>
</feature>
<reference evidence="10" key="1">
    <citation type="journal article" date="2022" name="Int. J. Syst. Evol. Microbiol.">
        <title>Anaeromyxobacter oryzae sp. nov., Anaeromyxobacter diazotrophicus sp. nov. and Anaeromyxobacter paludicola sp. nov., isolated from paddy soils.</title>
        <authorList>
            <person name="Itoh H."/>
            <person name="Xu Z."/>
            <person name="Mise K."/>
            <person name="Masuda Y."/>
            <person name="Ushijima N."/>
            <person name="Hayakawa C."/>
            <person name="Shiratori Y."/>
            <person name="Senoo K."/>
        </authorList>
    </citation>
    <scope>NUCLEOTIDE SEQUENCE [LARGE SCALE GENOMIC DNA]</scope>
    <source>
        <strain evidence="10">Red630</strain>
    </source>
</reference>
<feature type="binding site" evidence="7">
    <location>
        <position position="166"/>
    </location>
    <ligand>
        <name>3-phosphoshikimate</name>
        <dbReference type="ChEBI" id="CHEBI:145989"/>
    </ligand>
</feature>
<evidence type="ECO:0000256" key="7">
    <source>
        <dbReference type="HAMAP-Rule" id="MF_00210"/>
    </source>
</evidence>
<feature type="active site" description="Proton acceptor" evidence="7">
    <location>
        <position position="313"/>
    </location>
</feature>
<evidence type="ECO:0000256" key="4">
    <source>
        <dbReference type="ARBA" id="ARBA00022679"/>
    </source>
</evidence>
<sequence>MKTPLVCRRKGPLRGSFAVPGDKSISHRALLFGALATSPSRVTGLLEAEDVHSTWKAVEALGARVSRDGAAVVVEPPAALVEPADVIDCGNSGTSLRLLCGVLAAVPGLSVLTGDASLRRRPVRRVLDPLRRMGADLSARDGDRLPPVVVKGARLRGATHVLPVASAQVKSALLLAGLFAEGETVVEEPAPSRDHTERMLAGRGVALRADGPRVAVRPGRPAGGEVDVPGDISSAAFFLCAAAGLEGSRVTALGMGVNPTRTGLLDVLRAMGARVTLANGRESAGEPRADVTVEGGALAGTEIAGPLVPRLIDELPVLMVLATQARGRTVIRDAKELRVKESDRLATMGELLHRAGARIELFDDGCAIEGPTPLSGVAVETKLDHRIAMSMAVAQLFTRGEAVALDDVGCVRTSFPGFFELLDRLCGGER</sequence>
<keyword evidence="7" id="KW-0963">Cytoplasm</keyword>
<feature type="domain" description="Enolpyruvate transferase" evidence="8">
    <location>
        <begin position="10"/>
        <end position="421"/>
    </location>
</feature>
<evidence type="ECO:0000256" key="1">
    <source>
        <dbReference type="ARBA" id="ARBA00004811"/>
    </source>
</evidence>
<feature type="binding site" evidence="7">
    <location>
        <position position="168"/>
    </location>
    <ligand>
        <name>phosphoenolpyruvate</name>
        <dbReference type="ChEBI" id="CHEBI:58702"/>
    </ligand>
</feature>
<feature type="binding site" evidence="7">
    <location>
        <position position="313"/>
    </location>
    <ligand>
        <name>3-phosphoshikimate</name>
        <dbReference type="ChEBI" id="CHEBI:145989"/>
    </ligand>
</feature>